<dbReference type="NCBIfam" id="TIGR00229">
    <property type="entry name" value="sensory_box"/>
    <property type="match status" value="1"/>
</dbReference>
<dbReference type="InterPro" id="IPR000700">
    <property type="entry name" value="PAS-assoc_C"/>
</dbReference>
<evidence type="ECO:0000256" key="3">
    <source>
        <dbReference type="ARBA" id="ARBA00022543"/>
    </source>
</evidence>
<keyword evidence="15" id="KW-0675">Receptor</keyword>
<comment type="catalytic activity">
    <reaction evidence="1">
        <text>ATP + protein L-histidine = ADP + protein N-phospho-L-histidine.</text>
        <dbReference type="EC" id="2.7.13.3"/>
    </reaction>
</comment>
<dbReference type="SMART" id="SM00911">
    <property type="entry name" value="HWE_HK"/>
    <property type="match status" value="1"/>
</dbReference>
<dbReference type="PANTHER" id="PTHR41523:SF8">
    <property type="entry name" value="ETHYLENE RESPONSE SENSOR PROTEIN"/>
    <property type="match status" value="1"/>
</dbReference>
<keyword evidence="12" id="KW-0067">ATP-binding</keyword>
<dbReference type="PROSITE" id="PS50113">
    <property type="entry name" value="PAC"/>
    <property type="match status" value="1"/>
</dbReference>
<dbReference type="InterPro" id="IPR011102">
    <property type="entry name" value="Sig_transdc_His_kinase_HWE"/>
</dbReference>
<evidence type="ECO:0000256" key="9">
    <source>
        <dbReference type="ARBA" id="ARBA00022737"/>
    </source>
</evidence>
<keyword evidence="13" id="KW-0157">Chromophore</keyword>
<reference evidence="17 18" key="1">
    <citation type="submission" date="2021-08" db="EMBL/GenBank/DDBJ databases">
        <title>Comparative Genomics Analysis of the Genus Qipengyuania Reveals Extensive Genetic Diversity and Metabolic Versatility, Including the Description of Fifteen Novel Species.</title>
        <authorList>
            <person name="Liu Y."/>
        </authorList>
    </citation>
    <scope>NUCLEOTIDE SEQUENCE [LARGE SCALE GENOMIC DNA]</scope>
    <source>
        <strain evidence="17 18">YG27</strain>
    </source>
</reference>
<name>A0ABS7JYD0_9SPHN</name>
<evidence type="ECO:0000256" key="7">
    <source>
        <dbReference type="ARBA" id="ARBA00022643"/>
    </source>
</evidence>
<keyword evidence="10" id="KW-0547">Nucleotide-binding</keyword>
<feature type="domain" description="PAC" evidence="16">
    <location>
        <begin position="86"/>
        <end position="138"/>
    </location>
</feature>
<keyword evidence="4" id="KW-0597">Phosphoprotein</keyword>
<dbReference type="Pfam" id="PF08447">
    <property type="entry name" value="PAS_3"/>
    <property type="match status" value="1"/>
</dbReference>
<evidence type="ECO:0000256" key="10">
    <source>
        <dbReference type="ARBA" id="ARBA00022741"/>
    </source>
</evidence>
<evidence type="ECO:0000256" key="14">
    <source>
        <dbReference type="ARBA" id="ARBA00023026"/>
    </source>
</evidence>
<dbReference type="InterPro" id="IPR001610">
    <property type="entry name" value="PAC"/>
</dbReference>
<evidence type="ECO:0000256" key="4">
    <source>
        <dbReference type="ARBA" id="ARBA00022553"/>
    </source>
</evidence>
<keyword evidence="7" id="KW-0288">FMN</keyword>
<evidence type="ECO:0000256" key="15">
    <source>
        <dbReference type="ARBA" id="ARBA00023170"/>
    </source>
</evidence>
<evidence type="ECO:0000256" key="13">
    <source>
        <dbReference type="ARBA" id="ARBA00022991"/>
    </source>
</evidence>
<dbReference type="Gene3D" id="3.30.450.20">
    <property type="entry name" value="PAS domain"/>
    <property type="match status" value="1"/>
</dbReference>
<keyword evidence="8" id="KW-0808">Transferase</keyword>
<evidence type="ECO:0000256" key="8">
    <source>
        <dbReference type="ARBA" id="ARBA00022679"/>
    </source>
</evidence>
<protein>
    <recommendedName>
        <fullName evidence="2">histidine kinase</fullName>
        <ecNumber evidence="2">2.7.13.3</ecNumber>
    </recommendedName>
</protein>
<dbReference type="EC" id="2.7.13.3" evidence="2"/>
<keyword evidence="9" id="KW-0677">Repeat</keyword>
<organism evidence="17 18">
    <name type="scientific">Qipengyuania mesophila</name>
    <dbReference type="NCBI Taxonomy" id="2867246"/>
    <lineage>
        <taxon>Bacteria</taxon>
        <taxon>Pseudomonadati</taxon>
        <taxon>Pseudomonadota</taxon>
        <taxon>Alphaproteobacteria</taxon>
        <taxon>Sphingomonadales</taxon>
        <taxon>Erythrobacteraceae</taxon>
        <taxon>Qipengyuania</taxon>
    </lineage>
</organism>
<evidence type="ECO:0000256" key="12">
    <source>
        <dbReference type="ARBA" id="ARBA00022840"/>
    </source>
</evidence>
<keyword evidence="5" id="KW-0716">Sensory transduction</keyword>
<keyword evidence="18" id="KW-1185">Reference proteome</keyword>
<sequence length="323" mass="35834">MPDLESFNDQSAEHLRLVLENSQIGIWELDIGSELAVRNETHDRIFGYDEPLPEWRYDRFLNHVVEGDRARVDELQKIAIEEGREWSFECQIKTKKGHFRWIAAAGRPLKDAEGKTIRLIGHVIDITKSKQSEARLRLITDELNHRVRNLLAMIKAMVKMTARGAKDIQGFSSTLEGRVGALARAQDLLVGNSSASMMPSPILDAELAAFEGVEERMHISVDDEAELSVSASQGLALVFHELLTNAVKYGALSIESGKIDVHIDCAEDTVSIVWKEHGGPPLDEERDSGFGSQLISKALAAEGTTEQLFLPEGLESRINIVVG</sequence>
<keyword evidence="11" id="KW-0418">Kinase</keyword>
<keyword evidence="6" id="KW-0285">Flavoprotein</keyword>
<evidence type="ECO:0000256" key="1">
    <source>
        <dbReference type="ARBA" id="ARBA00000085"/>
    </source>
</evidence>
<dbReference type="SUPFAM" id="SSF55785">
    <property type="entry name" value="PYP-like sensor domain (PAS domain)"/>
    <property type="match status" value="1"/>
</dbReference>
<gene>
    <name evidence="17" type="ORF">K3181_14595</name>
</gene>
<dbReference type="Proteomes" id="UP000782554">
    <property type="component" value="Unassembled WGS sequence"/>
</dbReference>
<dbReference type="SMART" id="SM00086">
    <property type="entry name" value="PAC"/>
    <property type="match status" value="1"/>
</dbReference>
<dbReference type="InterPro" id="IPR013655">
    <property type="entry name" value="PAS_fold_3"/>
</dbReference>
<evidence type="ECO:0000256" key="6">
    <source>
        <dbReference type="ARBA" id="ARBA00022630"/>
    </source>
</evidence>
<dbReference type="InterPro" id="IPR036890">
    <property type="entry name" value="HATPase_C_sf"/>
</dbReference>
<evidence type="ECO:0000256" key="2">
    <source>
        <dbReference type="ARBA" id="ARBA00012438"/>
    </source>
</evidence>
<dbReference type="Pfam" id="PF07536">
    <property type="entry name" value="HWE_HK"/>
    <property type="match status" value="1"/>
</dbReference>
<keyword evidence="14" id="KW-0843">Virulence</keyword>
<evidence type="ECO:0000256" key="11">
    <source>
        <dbReference type="ARBA" id="ARBA00022777"/>
    </source>
</evidence>
<comment type="caution">
    <text evidence="17">The sequence shown here is derived from an EMBL/GenBank/DDBJ whole genome shotgun (WGS) entry which is preliminary data.</text>
</comment>
<keyword evidence="3" id="KW-0600">Photoreceptor protein</keyword>
<evidence type="ECO:0000313" key="18">
    <source>
        <dbReference type="Proteomes" id="UP000782554"/>
    </source>
</evidence>
<proteinExistence type="predicted"/>
<dbReference type="EMBL" id="JAIGNU010000004">
    <property type="protein sequence ID" value="MBX7502667.1"/>
    <property type="molecule type" value="Genomic_DNA"/>
</dbReference>
<dbReference type="CDD" id="cd00130">
    <property type="entry name" value="PAS"/>
    <property type="match status" value="1"/>
</dbReference>
<dbReference type="RefSeq" id="WP_221603858.1">
    <property type="nucleotide sequence ID" value="NZ_JAIGNU010000004.1"/>
</dbReference>
<evidence type="ECO:0000259" key="16">
    <source>
        <dbReference type="PROSITE" id="PS50113"/>
    </source>
</evidence>
<evidence type="ECO:0000313" key="17">
    <source>
        <dbReference type="EMBL" id="MBX7502667.1"/>
    </source>
</evidence>
<dbReference type="InterPro" id="IPR000014">
    <property type="entry name" value="PAS"/>
</dbReference>
<dbReference type="SUPFAM" id="SSF55874">
    <property type="entry name" value="ATPase domain of HSP90 chaperone/DNA topoisomerase II/histidine kinase"/>
    <property type="match status" value="1"/>
</dbReference>
<accession>A0ABS7JYD0</accession>
<dbReference type="Gene3D" id="3.30.565.10">
    <property type="entry name" value="Histidine kinase-like ATPase, C-terminal domain"/>
    <property type="match status" value="1"/>
</dbReference>
<dbReference type="InterPro" id="IPR035965">
    <property type="entry name" value="PAS-like_dom_sf"/>
</dbReference>
<dbReference type="PANTHER" id="PTHR41523">
    <property type="entry name" value="TWO-COMPONENT SYSTEM SENSOR PROTEIN"/>
    <property type="match status" value="1"/>
</dbReference>
<evidence type="ECO:0000256" key="5">
    <source>
        <dbReference type="ARBA" id="ARBA00022606"/>
    </source>
</evidence>